<protein>
    <submittedName>
        <fullName evidence="1">404_t:CDS:1</fullName>
    </submittedName>
</protein>
<reference evidence="1" key="1">
    <citation type="submission" date="2021-06" db="EMBL/GenBank/DDBJ databases">
        <authorList>
            <person name="Kallberg Y."/>
            <person name="Tangrot J."/>
            <person name="Rosling A."/>
        </authorList>
    </citation>
    <scope>NUCLEOTIDE SEQUENCE</scope>
    <source>
        <strain evidence="1">BR232B</strain>
    </source>
</reference>
<proteinExistence type="predicted"/>
<dbReference type="OrthoDB" id="2315391at2759"/>
<evidence type="ECO:0000313" key="2">
    <source>
        <dbReference type="Proteomes" id="UP000789739"/>
    </source>
</evidence>
<organism evidence="1 2">
    <name type="scientific">Paraglomus brasilianum</name>
    <dbReference type="NCBI Taxonomy" id="144538"/>
    <lineage>
        <taxon>Eukaryota</taxon>
        <taxon>Fungi</taxon>
        <taxon>Fungi incertae sedis</taxon>
        <taxon>Mucoromycota</taxon>
        <taxon>Glomeromycotina</taxon>
        <taxon>Glomeromycetes</taxon>
        <taxon>Paraglomerales</taxon>
        <taxon>Paraglomeraceae</taxon>
        <taxon>Paraglomus</taxon>
    </lineage>
</organism>
<sequence length="151" mass="17310">EKSKLIVGIQNKLRKGSFEESDMWEEHEKNVTAIKNAPAGLCINDYTVITVFISSANFKGNIADYCKKPLKDCLMIYRHNFEDFFGHVLSCRAAVQISRECNPNFTPPDRWLSVSTKVPDHIVEQVPKKGLYVHLKMCTSRSMVSKLPKRY</sequence>
<dbReference type="EMBL" id="CAJVPI010000003">
    <property type="protein sequence ID" value="CAG8451372.1"/>
    <property type="molecule type" value="Genomic_DNA"/>
</dbReference>
<keyword evidence="2" id="KW-1185">Reference proteome</keyword>
<accession>A0A9N8VIY7</accession>
<feature type="non-terminal residue" evidence="1">
    <location>
        <position position="1"/>
    </location>
</feature>
<evidence type="ECO:0000313" key="1">
    <source>
        <dbReference type="EMBL" id="CAG8451372.1"/>
    </source>
</evidence>
<name>A0A9N8VIY7_9GLOM</name>
<dbReference type="Proteomes" id="UP000789739">
    <property type="component" value="Unassembled WGS sequence"/>
</dbReference>
<comment type="caution">
    <text evidence="1">The sequence shown here is derived from an EMBL/GenBank/DDBJ whole genome shotgun (WGS) entry which is preliminary data.</text>
</comment>
<gene>
    <name evidence="1" type="ORF">PBRASI_LOCUS51</name>
</gene>
<dbReference type="AlphaFoldDB" id="A0A9N8VIY7"/>